<proteinExistence type="predicted"/>
<sequence>MTKSTSPPVMQGAPSIYMILGALQSALWFFALPPLCKPIWQAMFDKLSPHISEVFLWSIMFPYFVLYALVVAMPPYLLGWDFFEQFKISRDPWPWRDEREAVRWEFWKLTRRSLVIDTVNMLFFGPVCVYLKGALLPSRTLSFSMDDWPTYLESLSDIIISVNLHEFGFYWSHRLMHIYPMLYKHHKVHHEYKRNSILSAQHFNPVDYLFSIAGPVLLTSALVRPHGITQLQIGLWIFTANLDDHLGYAFPWSPVRWFPTAAGTDEHEFHHCINMGIYGHKLTLWDHVFGTYKVYRRWRIKQWQTIKKE</sequence>
<dbReference type="GO" id="GO:0016020">
    <property type="term" value="C:membrane"/>
    <property type="evidence" value="ECO:0007669"/>
    <property type="project" value="UniProtKB-SubCell"/>
</dbReference>
<keyword evidence="3 5" id="KW-1133">Transmembrane helix</keyword>
<evidence type="ECO:0000313" key="7">
    <source>
        <dbReference type="EMBL" id="KAL3827546.1"/>
    </source>
</evidence>
<dbReference type="AlphaFoldDB" id="A0ABD3ST60"/>
<accession>A0ABD3ST60</accession>
<evidence type="ECO:0000256" key="3">
    <source>
        <dbReference type="ARBA" id="ARBA00022989"/>
    </source>
</evidence>
<protein>
    <recommendedName>
        <fullName evidence="6">Fatty acid hydroxylase domain-containing protein</fullName>
    </recommendedName>
</protein>
<evidence type="ECO:0000256" key="5">
    <source>
        <dbReference type="SAM" id="Phobius"/>
    </source>
</evidence>
<keyword evidence="8" id="KW-1185">Reference proteome</keyword>
<evidence type="ECO:0000256" key="2">
    <source>
        <dbReference type="ARBA" id="ARBA00022692"/>
    </source>
</evidence>
<evidence type="ECO:0000259" key="6">
    <source>
        <dbReference type="Pfam" id="PF04116"/>
    </source>
</evidence>
<feature type="domain" description="Fatty acid hydroxylase" evidence="6">
    <location>
        <begin position="161"/>
        <end position="291"/>
    </location>
</feature>
<reference evidence="7 8" key="1">
    <citation type="submission" date="2024-10" db="EMBL/GenBank/DDBJ databases">
        <title>Updated reference genomes for cyclostephanoid diatoms.</title>
        <authorList>
            <person name="Roberts W.R."/>
            <person name="Alverson A.J."/>
        </authorList>
    </citation>
    <scope>NUCLEOTIDE SEQUENCE [LARGE SCALE GENOMIC DNA]</scope>
    <source>
        <strain evidence="7 8">AJA228-03</strain>
    </source>
</reference>
<comment type="caution">
    <text evidence="7">The sequence shown here is derived from an EMBL/GenBank/DDBJ whole genome shotgun (WGS) entry which is preliminary data.</text>
</comment>
<comment type="subcellular location">
    <subcellularLocation>
        <location evidence="1">Membrane</location>
    </subcellularLocation>
</comment>
<name>A0ABD3ST60_9STRA</name>
<dbReference type="PANTHER" id="PTHR11863">
    <property type="entry name" value="STEROL DESATURASE"/>
    <property type="match status" value="1"/>
</dbReference>
<dbReference type="Proteomes" id="UP001530377">
    <property type="component" value="Unassembled WGS sequence"/>
</dbReference>
<dbReference type="InterPro" id="IPR050307">
    <property type="entry name" value="Sterol_Desaturase_Related"/>
</dbReference>
<evidence type="ECO:0000256" key="1">
    <source>
        <dbReference type="ARBA" id="ARBA00004370"/>
    </source>
</evidence>
<dbReference type="InterPro" id="IPR006694">
    <property type="entry name" value="Fatty_acid_hydroxylase"/>
</dbReference>
<evidence type="ECO:0000313" key="8">
    <source>
        <dbReference type="Proteomes" id="UP001530377"/>
    </source>
</evidence>
<feature type="transmembrane region" description="Helical" evidence="5">
    <location>
        <begin position="54"/>
        <end position="77"/>
    </location>
</feature>
<dbReference type="Pfam" id="PF04116">
    <property type="entry name" value="FA_hydroxylase"/>
    <property type="match status" value="1"/>
</dbReference>
<dbReference type="EMBL" id="JALLPB020000002">
    <property type="protein sequence ID" value="KAL3827546.1"/>
    <property type="molecule type" value="Genomic_DNA"/>
</dbReference>
<keyword evidence="4 5" id="KW-0472">Membrane</keyword>
<feature type="transmembrane region" description="Helical" evidence="5">
    <location>
        <begin position="15"/>
        <end position="33"/>
    </location>
</feature>
<organism evidence="7 8">
    <name type="scientific">Cyclostephanos tholiformis</name>
    <dbReference type="NCBI Taxonomy" id="382380"/>
    <lineage>
        <taxon>Eukaryota</taxon>
        <taxon>Sar</taxon>
        <taxon>Stramenopiles</taxon>
        <taxon>Ochrophyta</taxon>
        <taxon>Bacillariophyta</taxon>
        <taxon>Coscinodiscophyceae</taxon>
        <taxon>Thalassiosirophycidae</taxon>
        <taxon>Stephanodiscales</taxon>
        <taxon>Stephanodiscaceae</taxon>
        <taxon>Cyclostephanos</taxon>
    </lineage>
</organism>
<gene>
    <name evidence="7" type="ORF">ACHAXA_002043</name>
</gene>
<evidence type="ECO:0000256" key="4">
    <source>
        <dbReference type="ARBA" id="ARBA00023136"/>
    </source>
</evidence>
<keyword evidence="2 5" id="KW-0812">Transmembrane</keyword>